<dbReference type="AlphaFoldDB" id="A0A497JGW4"/>
<dbReference type="Proteomes" id="UP000277633">
    <property type="component" value="Unassembled WGS sequence"/>
</dbReference>
<sequence length="174" mass="20952">MIVPVVKSADGRFLLHAFPSELTITDLQCNKEFVRFPITKEFQDFFQQNTNLYLVSYDTKWRFRIQKVDGRLVELKPKLNYFANLIGRWFRSVLRKYKARQVGKSVYVCTKAGVDEFLLAVNNLQRLLENHLNERIRKSKGDRKEKYLTLKRFFEENWPRMKPKIWIFRIANLQ</sequence>
<dbReference type="EMBL" id="QMWO01000044">
    <property type="protein sequence ID" value="RLG69816.1"/>
    <property type="molecule type" value="Genomic_DNA"/>
</dbReference>
<evidence type="ECO:0000313" key="1">
    <source>
        <dbReference type="EMBL" id="RLG69816.1"/>
    </source>
</evidence>
<protein>
    <submittedName>
        <fullName evidence="1">Uncharacterized protein</fullName>
    </submittedName>
</protein>
<name>A0A497JGW4_9ARCH</name>
<evidence type="ECO:0000313" key="2">
    <source>
        <dbReference type="Proteomes" id="UP000277633"/>
    </source>
</evidence>
<comment type="caution">
    <text evidence="1">The sequence shown here is derived from an EMBL/GenBank/DDBJ whole genome shotgun (WGS) entry which is preliminary data.</text>
</comment>
<accession>A0A497JGW4</accession>
<reference evidence="1 2" key="1">
    <citation type="submission" date="2018-06" db="EMBL/GenBank/DDBJ databases">
        <title>Extensive metabolic versatility and redundancy in microbially diverse, dynamic hydrothermal sediments.</title>
        <authorList>
            <person name="Dombrowski N."/>
            <person name="Teske A."/>
            <person name="Baker B.J."/>
        </authorList>
    </citation>
    <scope>NUCLEOTIDE SEQUENCE [LARGE SCALE GENOMIC DNA]</scope>
    <source>
        <strain evidence="1">B9_G13</strain>
    </source>
</reference>
<gene>
    <name evidence="1" type="ORF">DRO07_01590</name>
</gene>
<proteinExistence type="predicted"/>
<organism evidence="1 2">
    <name type="scientific">Candidatus Iainarchaeum sp</name>
    <dbReference type="NCBI Taxonomy" id="3101447"/>
    <lineage>
        <taxon>Archaea</taxon>
        <taxon>Candidatus Iainarchaeota</taxon>
        <taxon>Candidatus Iainarchaeia</taxon>
        <taxon>Candidatus Iainarchaeales</taxon>
        <taxon>Candidatus Iainarchaeaceae</taxon>
        <taxon>Candidatus Iainarchaeum</taxon>
    </lineage>
</organism>